<sequence>MFLTRQTDGQRAFLLLYKVYNVTCWIANITSDILRRRVRAGGRPVLAGVGVSWGRWTGGARGVVVRRPRLRDSAMKLGLQPLHAGSVRVVNCHKCTILAHCGLWTATNAPFWFSVGCELLQMLHADLVWVVNCHKCSMLTQCGL</sequence>
<dbReference type="AlphaFoldDB" id="A0A4C1VCY3"/>
<accession>A0A4C1VCY3</accession>
<evidence type="ECO:0000313" key="2">
    <source>
        <dbReference type="Proteomes" id="UP000299102"/>
    </source>
</evidence>
<protein>
    <submittedName>
        <fullName evidence="1">Uncharacterized protein</fullName>
    </submittedName>
</protein>
<keyword evidence="2" id="KW-1185">Reference proteome</keyword>
<organism evidence="1 2">
    <name type="scientific">Eumeta variegata</name>
    <name type="common">Bagworm moth</name>
    <name type="synonym">Eumeta japonica</name>
    <dbReference type="NCBI Taxonomy" id="151549"/>
    <lineage>
        <taxon>Eukaryota</taxon>
        <taxon>Metazoa</taxon>
        <taxon>Ecdysozoa</taxon>
        <taxon>Arthropoda</taxon>
        <taxon>Hexapoda</taxon>
        <taxon>Insecta</taxon>
        <taxon>Pterygota</taxon>
        <taxon>Neoptera</taxon>
        <taxon>Endopterygota</taxon>
        <taxon>Lepidoptera</taxon>
        <taxon>Glossata</taxon>
        <taxon>Ditrysia</taxon>
        <taxon>Tineoidea</taxon>
        <taxon>Psychidae</taxon>
        <taxon>Oiketicinae</taxon>
        <taxon>Eumeta</taxon>
    </lineage>
</organism>
<dbReference type="EMBL" id="BGZK01000327">
    <property type="protein sequence ID" value="GBP37008.1"/>
    <property type="molecule type" value="Genomic_DNA"/>
</dbReference>
<comment type="caution">
    <text evidence="1">The sequence shown here is derived from an EMBL/GenBank/DDBJ whole genome shotgun (WGS) entry which is preliminary data.</text>
</comment>
<reference evidence="1 2" key="1">
    <citation type="journal article" date="2019" name="Commun. Biol.">
        <title>The bagworm genome reveals a unique fibroin gene that provides high tensile strength.</title>
        <authorList>
            <person name="Kono N."/>
            <person name="Nakamura H."/>
            <person name="Ohtoshi R."/>
            <person name="Tomita M."/>
            <person name="Numata K."/>
            <person name="Arakawa K."/>
        </authorList>
    </citation>
    <scope>NUCLEOTIDE SEQUENCE [LARGE SCALE GENOMIC DNA]</scope>
</reference>
<dbReference type="Proteomes" id="UP000299102">
    <property type="component" value="Unassembled WGS sequence"/>
</dbReference>
<name>A0A4C1VCY3_EUMVA</name>
<gene>
    <name evidence="1" type="ORF">EVAR_31006_1</name>
</gene>
<proteinExistence type="predicted"/>
<evidence type="ECO:0000313" key="1">
    <source>
        <dbReference type="EMBL" id="GBP37008.1"/>
    </source>
</evidence>